<dbReference type="Pfam" id="PF09586">
    <property type="entry name" value="YfhO"/>
    <property type="match status" value="1"/>
</dbReference>
<dbReference type="PANTHER" id="PTHR38454:SF1">
    <property type="entry name" value="INTEGRAL MEMBRANE PROTEIN"/>
    <property type="match status" value="1"/>
</dbReference>
<feature type="transmembrane region" description="Helical" evidence="1">
    <location>
        <begin position="311"/>
        <end position="329"/>
    </location>
</feature>
<evidence type="ECO:0000313" key="3">
    <source>
        <dbReference type="Proteomes" id="UP000243884"/>
    </source>
</evidence>
<accession>A0A1W1Y278</accession>
<feature type="transmembrane region" description="Helical" evidence="1">
    <location>
        <begin position="205"/>
        <end position="224"/>
    </location>
</feature>
<dbReference type="InterPro" id="IPR018580">
    <property type="entry name" value="Uncharacterised_YfhO"/>
</dbReference>
<feature type="transmembrane region" description="Helical" evidence="1">
    <location>
        <begin position="402"/>
        <end position="419"/>
    </location>
</feature>
<feature type="transmembrane region" description="Helical" evidence="1">
    <location>
        <begin position="245"/>
        <end position="264"/>
    </location>
</feature>
<dbReference type="RefSeq" id="WP_143238313.1">
    <property type="nucleotide sequence ID" value="NZ_FWXK01000001.1"/>
</dbReference>
<gene>
    <name evidence="2" type="ORF">SAMN04487984_0113</name>
</gene>
<feature type="transmembrane region" description="Helical" evidence="1">
    <location>
        <begin position="341"/>
        <end position="364"/>
    </location>
</feature>
<dbReference type="OrthoDB" id="9815466at2"/>
<name>A0A1W1Y278_9LACT</name>
<dbReference type="PANTHER" id="PTHR38454">
    <property type="entry name" value="INTEGRAL MEMBRANE PROTEIN-RELATED"/>
    <property type="match status" value="1"/>
</dbReference>
<proteinExistence type="predicted"/>
<feature type="transmembrane region" description="Helical" evidence="1">
    <location>
        <begin position="868"/>
        <end position="889"/>
    </location>
</feature>
<feature type="transmembrane region" description="Helical" evidence="1">
    <location>
        <begin position="91"/>
        <end position="121"/>
    </location>
</feature>
<keyword evidence="1" id="KW-1133">Transmembrane helix</keyword>
<protein>
    <submittedName>
        <fullName evidence="2">Uncharacterized membrane protein YfhO</fullName>
    </submittedName>
</protein>
<dbReference type="Proteomes" id="UP000243884">
    <property type="component" value="Unassembled WGS sequence"/>
</dbReference>
<feature type="transmembrane region" description="Helical" evidence="1">
    <location>
        <begin position="425"/>
        <end position="447"/>
    </location>
</feature>
<reference evidence="3" key="1">
    <citation type="submission" date="2017-04" db="EMBL/GenBank/DDBJ databases">
        <authorList>
            <person name="Varghese N."/>
            <person name="Submissions S."/>
        </authorList>
    </citation>
    <scope>NUCLEOTIDE SEQUENCE [LARGE SCALE GENOMIC DNA]</scope>
    <source>
        <strain evidence="3">DSM 21500</strain>
    </source>
</reference>
<dbReference type="STRING" id="371602.SAMN04487984_0113"/>
<feature type="transmembrane region" description="Helical" evidence="1">
    <location>
        <begin position="20"/>
        <end position="41"/>
    </location>
</feature>
<dbReference type="EMBL" id="FWXK01000001">
    <property type="protein sequence ID" value="SMC30256.1"/>
    <property type="molecule type" value="Genomic_DNA"/>
</dbReference>
<feature type="transmembrane region" description="Helical" evidence="1">
    <location>
        <begin position="370"/>
        <end position="390"/>
    </location>
</feature>
<organism evidence="2 3">
    <name type="scientific">Aerococcus suis</name>
    <dbReference type="NCBI Taxonomy" id="371602"/>
    <lineage>
        <taxon>Bacteria</taxon>
        <taxon>Bacillati</taxon>
        <taxon>Bacillota</taxon>
        <taxon>Bacilli</taxon>
        <taxon>Lactobacillales</taxon>
        <taxon>Aerococcaceae</taxon>
        <taxon>Aerococcus</taxon>
    </lineage>
</organism>
<sequence>MNWITKITQQYHRHPKRWLLTLAFLIPIILMGGLFIGMKVFPFGDNTLLTVDLGQQYLDFYQYYRHFILSGFEGGFYSFSKSIGGEMLGTWAYYLMSPFMLVTLLFPGSWLSVAIAVMILLKLGTAAWSFQWMLGKIYDDYNCRSLTFSLMYAFIGYLSANQLNIMWLDGVIFLPLVIWGIDEIFTHQRWWIYTLSLALVLWTNYYIGYMVCLFSILFFIYRFVVSIPKSLAKIKKQAFNVLQPVGHFIIGSLLAGGLAAILLVPTFQSLLASKGAHETASLDWSLAYPFQELLSKWVIGSFNFNQMPDGLPNLFVGSLGIVMLLTFLMNRRFHWSERFTALSIISVLLVSMNTNALNTIWHGWQDPIWYPYRFSFVWSFFVLYIGYRQYRQLSLPKLRQNVMVLLLGTIATLYLLMHVDQFDEINALKICISFGLFTIVLLLTLLISEYPRSIVWLLLALTLGEGFANSALNVTSLGYLDYEDVVDPIIATQPTINTLRPNDQEFYRITKDYQRTKNDGLHMGYYDLNQFNSTLEKGTTELFKSLGFPSSEVFTNYTTGTLFTDDFFGVRYMLVQDQLLPNPINGKLISTRYDWLSQPITQSNDSEIVTENEDALGLGFSVNEDFAKLKTEDIYPIYLQDQMLQALDNKAEMSSENSQTQYFSLENFQSLDLENVATDDPNHVAATYSREKDNERSLITVTFTPDTDDAYYLTVPQYLNDDDVTFFLNGQELAYDDTFRSTQIYNLANNDVGQTKTFQIEILADAVTLQDFNLYRLDKKRVANVATQLKDHSLQLDHFSNSRFSGKITTTHSNDYLLLTFPYSKGWHFKVDGNPVTAKPHFSGGLTLLPLSKPGTHEVTAYYRPPGLILGGLITISSIVIIGGHSYYYRKHQKSWR</sequence>
<feature type="transmembrane region" description="Helical" evidence="1">
    <location>
        <begin position="141"/>
        <end position="158"/>
    </location>
</feature>
<dbReference type="AlphaFoldDB" id="A0A1W1Y278"/>
<evidence type="ECO:0000256" key="1">
    <source>
        <dbReference type="SAM" id="Phobius"/>
    </source>
</evidence>
<keyword evidence="3" id="KW-1185">Reference proteome</keyword>
<keyword evidence="1" id="KW-0812">Transmembrane</keyword>
<evidence type="ECO:0000313" key="2">
    <source>
        <dbReference type="EMBL" id="SMC30256.1"/>
    </source>
</evidence>
<keyword evidence="1" id="KW-0472">Membrane</keyword>
<feature type="transmembrane region" description="Helical" evidence="1">
    <location>
        <begin position="454"/>
        <end position="472"/>
    </location>
</feature>